<dbReference type="Gene3D" id="3.40.630.30">
    <property type="match status" value="1"/>
</dbReference>
<evidence type="ECO:0000313" key="1">
    <source>
        <dbReference type="EMBL" id="QCI78772.1"/>
    </source>
</evidence>
<dbReference type="AlphaFoldDB" id="A0A4D7CBL5"/>
<reference evidence="2" key="1">
    <citation type="submission" date="2019-04" db="EMBL/GenBank/DDBJ databases">
        <title>Complete genome sequence of Sphingomonas sp. W1-2-3.</title>
        <authorList>
            <person name="Im W.T."/>
        </authorList>
    </citation>
    <scope>NUCLEOTIDE SEQUENCE [LARGE SCALE GENOMIC DNA]</scope>
    <source>
        <strain evidence="2">W1-2-3</strain>
    </source>
</reference>
<dbReference type="EMBL" id="CP039704">
    <property type="protein sequence ID" value="QCI78772.1"/>
    <property type="molecule type" value="Genomic_DNA"/>
</dbReference>
<gene>
    <name evidence="1" type="ORF">E6W36_01365</name>
</gene>
<dbReference type="Proteomes" id="UP000298714">
    <property type="component" value="Chromosome"/>
</dbReference>
<proteinExistence type="predicted"/>
<keyword evidence="2" id="KW-1185">Reference proteome</keyword>
<evidence type="ECO:0000313" key="2">
    <source>
        <dbReference type="Proteomes" id="UP000298714"/>
    </source>
</evidence>
<organism evidence="1 2">
    <name type="scientific">Hankyongella ginsenosidimutans</name>
    <dbReference type="NCBI Taxonomy" id="1763828"/>
    <lineage>
        <taxon>Bacteria</taxon>
        <taxon>Pseudomonadati</taxon>
        <taxon>Pseudomonadota</taxon>
        <taxon>Alphaproteobacteria</taxon>
        <taxon>Sphingomonadales</taxon>
        <taxon>Sphingomonadaceae</taxon>
        <taxon>Hankyongella</taxon>
    </lineage>
</organism>
<dbReference type="InterPro" id="IPR016181">
    <property type="entry name" value="Acyl_CoA_acyltransferase"/>
</dbReference>
<protein>
    <recommendedName>
        <fullName evidence="3">GNAT family N-acetyltransferase</fullName>
    </recommendedName>
</protein>
<dbReference type="RefSeq" id="WP_222873531.1">
    <property type="nucleotide sequence ID" value="NZ_CP039704.1"/>
</dbReference>
<dbReference type="KEGG" id="hgn:E6W36_01365"/>
<evidence type="ECO:0008006" key="3">
    <source>
        <dbReference type="Google" id="ProtNLM"/>
    </source>
</evidence>
<accession>A0A4D7CBL5</accession>
<dbReference type="SUPFAM" id="SSF55729">
    <property type="entry name" value="Acyl-CoA N-acyltransferases (Nat)"/>
    <property type="match status" value="1"/>
</dbReference>
<name>A0A4D7CBL5_9SPHN</name>
<sequence length="225" mass="24068">MTARLNPDLLHRPGLAAYRLSRALALSRIGSWHSYAVIATPRAGMPAMPKGYSYRIAAHMGEFEAVAGVAGVDLAVAQRRLDDGCVCLIASRGAAPVGVTWISLKPVREDEIAALYDCGGRAAWDLGLHIAPEHRASRAFAALWAATGDWLDMHGLAWSLSRIALYNAASLRAHARLDAQLVGRVQALQIGRLQWLRATIGGQTTLHLSGIARPPKLALAAAIMV</sequence>